<dbReference type="Pfam" id="PF13356">
    <property type="entry name" value="Arm-DNA-bind_3"/>
    <property type="match status" value="1"/>
</dbReference>
<keyword evidence="2" id="KW-0229">DNA integration</keyword>
<accession>A0A1E1F475</accession>
<evidence type="ECO:0000256" key="1">
    <source>
        <dbReference type="ARBA" id="ARBA00008857"/>
    </source>
</evidence>
<dbReference type="InterPro" id="IPR038488">
    <property type="entry name" value="Integrase_DNA-bd_sf"/>
</dbReference>
<keyword evidence="6" id="KW-1185">Reference proteome</keyword>
<evidence type="ECO:0000313" key="5">
    <source>
        <dbReference type="EMBL" id="BAV65309.1"/>
    </source>
</evidence>
<protein>
    <submittedName>
        <fullName evidence="5">Phage integrase family protein</fullName>
    </submittedName>
</protein>
<dbReference type="InterPro" id="IPR025166">
    <property type="entry name" value="Integrase_DNA_bind_dom"/>
</dbReference>
<dbReference type="GO" id="GO:0015074">
    <property type="term" value="P:DNA integration"/>
    <property type="evidence" value="ECO:0007669"/>
    <property type="project" value="UniProtKB-KW"/>
</dbReference>
<comment type="similarity">
    <text evidence="1">Belongs to the 'phage' integrase family.</text>
</comment>
<gene>
    <name evidence="5" type="ORF">SCLO_1022690</name>
</gene>
<dbReference type="EMBL" id="AP017655">
    <property type="protein sequence ID" value="BAV65309.1"/>
    <property type="molecule type" value="Genomic_DNA"/>
</dbReference>
<dbReference type="PANTHER" id="PTHR30629">
    <property type="entry name" value="PROPHAGE INTEGRASE"/>
    <property type="match status" value="1"/>
</dbReference>
<dbReference type="Gene3D" id="3.30.160.390">
    <property type="entry name" value="Integrase, DNA-binding domain"/>
    <property type="match status" value="1"/>
</dbReference>
<feature type="domain" description="Integrase DNA-binding" evidence="4">
    <location>
        <begin position="6"/>
        <end position="100"/>
    </location>
</feature>
<evidence type="ECO:0000256" key="2">
    <source>
        <dbReference type="ARBA" id="ARBA00022908"/>
    </source>
</evidence>
<evidence type="ECO:0000256" key="3">
    <source>
        <dbReference type="SAM" id="MobiDB-lite"/>
    </source>
</evidence>
<dbReference type="KEGG" id="sclo:SCLO_1022690"/>
<dbReference type="PANTHER" id="PTHR30629:SF2">
    <property type="entry name" value="PROPHAGE INTEGRASE INTS-RELATED"/>
    <property type="match status" value="1"/>
</dbReference>
<name>A0A1E1F475_9SPHN</name>
<organism evidence="5 6">
    <name type="scientific">Sphingobium cloacae</name>
    <dbReference type="NCBI Taxonomy" id="120107"/>
    <lineage>
        <taxon>Bacteria</taxon>
        <taxon>Pseudomonadati</taxon>
        <taxon>Pseudomonadota</taxon>
        <taxon>Alphaproteobacteria</taxon>
        <taxon>Sphingomonadales</taxon>
        <taxon>Sphingomonadaceae</taxon>
        <taxon>Sphingobium</taxon>
    </lineage>
</organism>
<evidence type="ECO:0000259" key="4">
    <source>
        <dbReference type="Pfam" id="PF13356"/>
    </source>
</evidence>
<sequence length="197" mass="21651">MAEMALTDTAIKNAKPKDKAYKLADEKGLHLLVHPSGGLLWRMKYRVDSAGNDGQPKRVEKLLSFGSYPEISLKGARALRDDARKQLAEGIDPGQTKKEAKIATMLGAANSFAAVAEEYIASMEQEGRAQATMDVKRRSKGTPDRRRRGTPFFGYDVGLLKMALRCVRRRAGVARPEARAAQDRFLKAPKVAVSCGF</sequence>
<dbReference type="Proteomes" id="UP000218272">
    <property type="component" value="Chromosome SCLO_1"/>
</dbReference>
<dbReference type="AlphaFoldDB" id="A0A1E1F475"/>
<proteinExistence type="inferred from homology"/>
<reference evidence="5 6" key="1">
    <citation type="submission" date="2016-10" db="EMBL/GenBank/DDBJ databases">
        <title>Complete Genome Sequence of the Nonylphenol-Degrading Bacterium Sphingobium cloacae JCM 10874T.</title>
        <authorList>
            <person name="Ootsuka M."/>
            <person name="Nishizawa T."/>
            <person name="Ohta H."/>
        </authorList>
    </citation>
    <scope>NUCLEOTIDE SEQUENCE [LARGE SCALE GENOMIC DNA]</scope>
    <source>
        <strain evidence="5 6">JCM 10874</strain>
    </source>
</reference>
<feature type="region of interest" description="Disordered" evidence="3">
    <location>
        <begin position="130"/>
        <end position="149"/>
    </location>
</feature>
<evidence type="ECO:0000313" key="6">
    <source>
        <dbReference type="Proteomes" id="UP000218272"/>
    </source>
</evidence>
<dbReference type="InterPro" id="IPR050808">
    <property type="entry name" value="Phage_Integrase"/>
</dbReference>
<feature type="compositionally biased region" description="Basic residues" evidence="3">
    <location>
        <begin position="137"/>
        <end position="149"/>
    </location>
</feature>